<protein>
    <recommendedName>
        <fullName evidence="2">non-specific serine/threonine protein kinase</fullName>
        <ecNumber evidence="2">2.7.11.1</ecNumber>
    </recommendedName>
</protein>
<evidence type="ECO:0000256" key="5">
    <source>
        <dbReference type="ARBA" id="ARBA00022741"/>
    </source>
</evidence>
<dbReference type="Pfam" id="PF00069">
    <property type="entry name" value="Pkinase"/>
    <property type="match status" value="1"/>
</dbReference>
<dbReference type="PROSITE" id="PS50011">
    <property type="entry name" value="PROTEIN_KINASE_DOM"/>
    <property type="match status" value="1"/>
</dbReference>
<sequence length="329" mass="37593">MDSDRGRIDKYIILRTLGKGSTATVKLASNIETGEKVALKLINPDKLSSMRIELNALQLVPEHPNIVKLIGFSNSSWYFRTEGRTRLVSYIALELGKNGEIFDYVQKLGGFPESIARRYTKELISAVEALHNSGIVHRDLKPENIFFSENFELKLADFGFTAPIKGRNGMGLLGTYKGTRPYMAPEILEKKRYRGALTDIFSCGIIIFIIVVGRPPFFRAERQNPHFQHIVNGNWERFWNFHKSAPNTPDFSTEFRDLIEHMLAYNPDERFSIDQIKNHSWIIKESASLEEAQRFLSAGSDISERNESFVEGSRIQVEVNRKKSEDCVL</sequence>
<comment type="similarity">
    <text evidence="11">Belongs to the protein kinase superfamily.</text>
</comment>
<evidence type="ECO:0000256" key="7">
    <source>
        <dbReference type="ARBA" id="ARBA00022840"/>
    </source>
</evidence>
<evidence type="ECO:0000256" key="4">
    <source>
        <dbReference type="ARBA" id="ARBA00022679"/>
    </source>
</evidence>
<dbReference type="FunFam" id="1.10.510.10:FF:000571">
    <property type="entry name" value="Maternal embryonic leucine zipper kinase"/>
    <property type="match status" value="1"/>
</dbReference>
<comment type="catalytic activity">
    <reaction evidence="9">
        <text>L-seryl-[protein] + ATP = O-phospho-L-seryl-[protein] + ADP + H(+)</text>
        <dbReference type="Rhea" id="RHEA:17989"/>
        <dbReference type="Rhea" id="RHEA-COMP:9863"/>
        <dbReference type="Rhea" id="RHEA-COMP:11604"/>
        <dbReference type="ChEBI" id="CHEBI:15378"/>
        <dbReference type="ChEBI" id="CHEBI:29999"/>
        <dbReference type="ChEBI" id="CHEBI:30616"/>
        <dbReference type="ChEBI" id="CHEBI:83421"/>
        <dbReference type="ChEBI" id="CHEBI:456216"/>
        <dbReference type="EC" id="2.7.11.1"/>
    </reaction>
</comment>
<feature type="domain" description="Protein kinase" evidence="13">
    <location>
        <begin position="11"/>
        <end position="282"/>
    </location>
</feature>
<evidence type="ECO:0000256" key="12">
    <source>
        <dbReference type="SAM" id="Phobius"/>
    </source>
</evidence>
<organism evidence="14 15">
    <name type="scientific">Blepharisma stoltei</name>
    <dbReference type="NCBI Taxonomy" id="1481888"/>
    <lineage>
        <taxon>Eukaryota</taxon>
        <taxon>Sar</taxon>
        <taxon>Alveolata</taxon>
        <taxon>Ciliophora</taxon>
        <taxon>Postciliodesmatophora</taxon>
        <taxon>Heterotrichea</taxon>
        <taxon>Heterotrichida</taxon>
        <taxon>Blepharismidae</taxon>
        <taxon>Blepharisma</taxon>
    </lineage>
</organism>
<feature type="binding site" evidence="10">
    <location>
        <position position="40"/>
    </location>
    <ligand>
        <name>ATP</name>
        <dbReference type="ChEBI" id="CHEBI:30616"/>
    </ligand>
</feature>
<evidence type="ECO:0000256" key="2">
    <source>
        <dbReference type="ARBA" id="ARBA00012513"/>
    </source>
</evidence>
<dbReference type="EMBL" id="CAJZBQ010000054">
    <property type="protein sequence ID" value="CAG9332514.1"/>
    <property type="molecule type" value="Genomic_DNA"/>
</dbReference>
<keyword evidence="7 10" id="KW-0067">ATP-binding</keyword>
<gene>
    <name evidence="14" type="ORF">BSTOLATCC_MIC55959</name>
</gene>
<evidence type="ECO:0000256" key="6">
    <source>
        <dbReference type="ARBA" id="ARBA00022777"/>
    </source>
</evidence>
<dbReference type="InterPro" id="IPR017441">
    <property type="entry name" value="Protein_kinase_ATP_BS"/>
</dbReference>
<dbReference type="GO" id="GO:0007165">
    <property type="term" value="P:signal transduction"/>
    <property type="evidence" value="ECO:0007669"/>
    <property type="project" value="TreeGrafter"/>
</dbReference>
<evidence type="ECO:0000256" key="8">
    <source>
        <dbReference type="ARBA" id="ARBA00047899"/>
    </source>
</evidence>
<dbReference type="Gene3D" id="1.10.510.10">
    <property type="entry name" value="Transferase(Phosphotransferase) domain 1"/>
    <property type="match status" value="1"/>
</dbReference>
<dbReference type="GO" id="GO:0004674">
    <property type="term" value="F:protein serine/threonine kinase activity"/>
    <property type="evidence" value="ECO:0007669"/>
    <property type="project" value="UniProtKB-KW"/>
</dbReference>
<dbReference type="PROSITE" id="PS00108">
    <property type="entry name" value="PROTEIN_KINASE_ST"/>
    <property type="match status" value="1"/>
</dbReference>
<keyword evidence="12" id="KW-0812">Transmembrane</keyword>
<reference evidence="14" key="1">
    <citation type="submission" date="2021-09" db="EMBL/GenBank/DDBJ databases">
        <authorList>
            <consortium name="AG Swart"/>
            <person name="Singh M."/>
            <person name="Singh A."/>
            <person name="Seah K."/>
            <person name="Emmerich C."/>
        </authorList>
    </citation>
    <scope>NUCLEOTIDE SEQUENCE</scope>
    <source>
        <strain evidence="14">ATCC30299</strain>
    </source>
</reference>
<evidence type="ECO:0000256" key="3">
    <source>
        <dbReference type="ARBA" id="ARBA00022527"/>
    </source>
</evidence>
<evidence type="ECO:0000256" key="11">
    <source>
        <dbReference type="RuleBase" id="RU000304"/>
    </source>
</evidence>
<comment type="caution">
    <text evidence="14">The sequence shown here is derived from an EMBL/GenBank/DDBJ whole genome shotgun (WGS) entry which is preliminary data.</text>
</comment>
<dbReference type="Proteomes" id="UP001162131">
    <property type="component" value="Unassembled WGS sequence"/>
</dbReference>
<dbReference type="SUPFAM" id="SSF56112">
    <property type="entry name" value="Protein kinase-like (PK-like)"/>
    <property type="match status" value="1"/>
</dbReference>
<evidence type="ECO:0000313" key="14">
    <source>
        <dbReference type="EMBL" id="CAG9332514.1"/>
    </source>
</evidence>
<keyword evidence="5 10" id="KW-0547">Nucleotide-binding</keyword>
<evidence type="ECO:0000256" key="1">
    <source>
        <dbReference type="ARBA" id="ARBA00011245"/>
    </source>
</evidence>
<proteinExistence type="inferred from homology"/>
<dbReference type="InterPro" id="IPR008271">
    <property type="entry name" value="Ser/Thr_kinase_AS"/>
</dbReference>
<keyword evidence="4" id="KW-0808">Transferase</keyword>
<dbReference type="PANTHER" id="PTHR43895:SF32">
    <property type="entry name" value="SERINE_THREONINE-PROTEIN KINASE CHK1"/>
    <property type="match status" value="1"/>
</dbReference>
<evidence type="ECO:0000256" key="10">
    <source>
        <dbReference type="PROSITE-ProRule" id="PRU10141"/>
    </source>
</evidence>
<evidence type="ECO:0000259" key="13">
    <source>
        <dbReference type="PROSITE" id="PS50011"/>
    </source>
</evidence>
<keyword evidence="3 11" id="KW-0723">Serine/threonine-protein kinase</keyword>
<evidence type="ECO:0000256" key="9">
    <source>
        <dbReference type="ARBA" id="ARBA00048679"/>
    </source>
</evidence>
<comment type="catalytic activity">
    <reaction evidence="8">
        <text>L-threonyl-[protein] + ATP = O-phospho-L-threonyl-[protein] + ADP + H(+)</text>
        <dbReference type="Rhea" id="RHEA:46608"/>
        <dbReference type="Rhea" id="RHEA-COMP:11060"/>
        <dbReference type="Rhea" id="RHEA-COMP:11605"/>
        <dbReference type="ChEBI" id="CHEBI:15378"/>
        <dbReference type="ChEBI" id="CHEBI:30013"/>
        <dbReference type="ChEBI" id="CHEBI:30616"/>
        <dbReference type="ChEBI" id="CHEBI:61977"/>
        <dbReference type="ChEBI" id="CHEBI:456216"/>
        <dbReference type="EC" id="2.7.11.1"/>
    </reaction>
</comment>
<dbReference type="GO" id="GO:0005524">
    <property type="term" value="F:ATP binding"/>
    <property type="evidence" value="ECO:0007669"/>
    <property type="project" value="UniProtKB-UniRule"/>
</dbReference>
<keyword evidence="15" id="KW-1185">Reference proteome</keyword>
<comment type="subunit">
    <text evidence="1">Monomer.</text>
</comment>
<name>A0AAU9K642_9CILI</name>
<dbReference type="InterPro" id="IPR011009">
    <property type="entry name" value="Kinase-like_dom_sf"/>
</dbReference>
<keyword evidence="12" id="KW-1133">Transmembrane helix</keyword>
<dbReference type="SMART" id="SM00220">
    <property type="entry name" value="S_TKc"/>
    <property type="match status" value="1"/>
</dbReference>
<accession>A0AAU9K642</accession>
<dbReference type="PROSITE" id="PS00107">
    <property type="entry name" value="PROTEIN_KINASE_ATP"/>
    <property type="match status" value="1"/>
</dbReference>
<dbReference type="InterPro" id="IPR000719">
    <property type="entry name" value="Prot_kinase_dom"/>
</dbReference>
<evidence type="ECO:0000313" key="15">
    <source>
        <dbReference type="Proteomes" id="UP001162131"/>
    </source>
</evidence>
<dbReference type="PANTHER" id="PTHR43895">
    <property type="entry name" value="CALCIUM/CALMODULIN-DEPENDENT PROTEIN KINASE KINASE-RELATED"/>
    <property type="match status" value="1"/>
</dbReference>
<dbReference type="AlphaFoldDB" id="A0AAU9K642"/>
<keyword evidence="6" id="KW-0418">Kinase</keyword>
<keyword evidence="12" id="KW-0472">Membrane</keyword>
<feature type="transmembrane region" description="Helical" evidence="12">
    <location>
        <begin position="196"/>
        <end position="217"/>
    </location>
</feature>
<dbReference type="EC" id="2.7.11.1" evidence="2"/>